<evidence type="ECO:0000256" key="1">
    <source>
        <dbReference type="ARBA" id="ARBA00023186"/>
    </source>
</evidence>
<evidence type="ECO:0000313" key="3">
    <source>
        <dbReference type="Proteomes" id="UP000005156"/>
    </source>
</evidence>
<comment type="caution">
    <text evidence="2">The sequence shown here is derived from an EMBL/GenBank/DDBJ whole genome shotgun (WGS) entry which is preliminary data.</text>
</comment>
<reference evidence="2 3" key="1">
    <citation type="submission" date="2011-02" db="EMBL/GenBank/DDBJ databases">
        <authorList>
            <person name="Weinstock G."/>
            <person name="Sodergren E."/>
            <person name="Clifton S."/>
            <person name="Fulton L."/>
            <person name="Fulton B."/>
            <person name="Courtney L."/>
            <person name="Fronick C."/>
            <person name="Harrison M."/>
            <person name="Strong C."/>
            <person name="Farmer C."/>
            <person name="Delahaunty K."/>
            <person name="Markovic C."/>
            <person name="Hall O."/>
            <person name="Minx P."/>
            <person name="Tomlinson C."/>
            <person name="Mitreva M."/>
            <person name="Hou S."/>
            <person name="Chen J."/>
            <person name="Wollam A."/>
            <person name="Pepin K.H."/>
            <person name="Johnson M."/>
            <person name="Bhonagiri V."/>
            <person name="Zhang X."/>
            <person name="Suruliraj S."/>
            <person name="Warren W."/>
            <person name="Chinwalla A."/>
            <person name="Mardis E.R."/>
            <person name="Wilson R.K."/>
        </authorList>
    </citation>
    <scope>NUCLEOTIDE SEQUENCE [LARGE SCALE GENOMIC DNA]</scope>
    <source>
        <strain evidence="2 3">YIT 11859</strain>
    </source>
</reference>
<keyword evidence="1" id="KW-0143">Chaperone</keyword>
<dbReference type="Gene3D" id="1.10.3480.10">
    <property type="entry name" value="TorD-like"/>
    <property type="match status" value="1"/>
</dbReference>
<protein>
    <submittedName>
        <fullName evidence="2">Conserved domain protein</fullName>
    </submittedName>
</protein>
<accession>F3QP24</accession>
<dbReference type="EMBL" id="AFBP01000101">
    <property type="protein sequence ID" value="EGG50122.1"/>
    <property type="molecule type" value="Genomic_DNA"/>
</dbReference>
<dbReference type="InterPro" id="IPR036411">
    <property type="entry name" value="TorD-like_sf"/>
</dbReference>
<dbReference type="InterPro" id="IPR050289">
    <property type="entry name" value="TorD/DmsD_chaperones"/>
</dbReference>
<dbReference type="InterPro" id="IPR020945">
    <property type="entry name" value="DMSO/NO3_reduct_chaperone"/>
</dbReference>
<organism evidence="2 3">
    <name type="scientific">Parasutterella excrementihominis YIT 11859</name>
    <dbReference type="NCBI Taxonomy" id="762966"/>
    <lineage>
        <taxon>Bacteria</taxon>
        <taxon>Pseudomonadati</taxon>
        <taxon>Pseudomonadota</taxon>
        <taxon>Betaproteobacteria</taxon>
        <taxon>Burkholderiales</taxon>
        <taxon>Sutterellaceae</taxon>
        <taxon>Parasutterella</taxon>
    </lineage>
</organism>
<dbReference type="Proteomes" id="UP000005156">
    <property type="component" value="Unassembled WGS sequence"/>
</dbReference>
<keyword evidence="3" id="KW-1185">Reference proteome</keyword>
<evidence type="ECO:0000313" key="2">
    <source>
        <dbReference type="EMBL" id="EGG50122.1"/>
    </source>
</evidence>
<dbReference type="PANTHER" id="PTHR34227:SF1">
    <property type="entry name" value="DIMETHYL SULFOXIDE REDUCTASE CHAPERONE-RELATED"/>
    <property type="match status" value="1"/>
</dbReference>
<gene>
    <name evidence="2" type="ORF">HMPREF9439_02715</name>
</gene>
<name>F3QP24_9BURK</name>
<dbReference type="Pfam" id="PF02613">
    <property type="entry name" value="Nitrate_red_del"/>
    <property type="match status" value="1"/>
</dbReference>
<dbReference type="PANTHER" id="PTHR34227">
    <property type="entry name" value="CHAPERONE PROTEIN YCDY"/>
    <property type="match status" value="1"/>
</dbReference>
<sequence>MVSIKQSEVELNHSSEQCSELFFKTLGLLFLNGPSEENVQLLTLGLENCRQCGLISQAEYEELSEQLDLQALGRDYGSLFCLGGSSLSLYESVWLTGLAMQEPRDELRKILRACGLKPNTDSNEPEDHLGFIYYCIGMLLERRRTEDRDLKESEDIGLLREAVSHLEWTRLLADAISDRHAGNFYSNIVSVANRLANETINKND</sequence>
<dbReference type="AlphaFoldDB" id="F3QP24"/>
<dbReference type="HOGENOM" id="CLU_1342191_0_0_4"/>
<dbReference type="SUPFAM" id="SSF89155">
    <property type="entry name" value="TorD-like"/>
    <property type="match status" value="1"/>
</dbReference>
<proteinExistence type="predicted"/>